<feature type="transmembrane region" description="Helical" evidence="1">
    <location>
        <begin position="136"/>
        <end position="154"/>
    </location>
</feature>
<evidence type="ECO:0000313" key="2">
    <source>
        <dbReference type="EMBL" id="RAV20499.1"/>
    </source>
</evidence>
<accession>A0A329MKX2</accession>
<feature type="transmembrane region" description="Helical" evidence="1">
    <location>
        <begin position="107"/>
        <end position="124"/>
    </location>
</feature>
<dbReference type="PIRSF" id="PIRSF020606">
    <property type="entry name" value="UCP020606"/>
    <property type="match status" value="1"/>
</dbReference>
<dbReference type="Proteomes" id="UP000250369">
    <property type="component" value="Unassembled WGS sequence"/>
</dbReference>
<keyword evidence="3" id="KW-1185">Reference proteome</keyword>
<dbReference type="Pfam" id="PF09997">
    <property type="entry name" value="DUF2238"/>
    <property type="match status" value="1"/>
</dbReference>
<feature type="transmembrane region" description="Helical" evidence="1">
    <location>
        <begin position="183"/>
        <end position="202"/>
    </location>
</feature>
<evidence type="ECO:0000313" key="3">
    <source>
        <dbReference type="Proteomes" id="UP000250369"/>
    </source>
</evidence>
<comment type="caution">
    <text evidence="2">The sequence shown here is derived from an EMBL/GenBank/DDBJ whole genome shotgun (WGS) entry which is preliminary data.</text>
</comment>
<sequence length="207" mass="23591">MKYISERKNKSALHVWLLISFVCAVIWSAVKPTNWGTWGAEVGPAIIGVTILVFTYRKFRFSSPVYEFIWLSGIIMSMGGHYSYEHFPPFDTIKEALHLSRNHFDRLGHIVQGIVVVFLAREVLARFHIVTKQKWLIAIAILISLANSAFYEILEFAATAMMDKDPDRMLGAQGDIWDSQWDMLNALCGACGGMLVFGKYHARKMRE</sequence>
<dbReference type="RefSeq" id="WP_113031896.1">
    <property type="nucleotide sequence ID" value="NZ_QMFB01000008.1"/>
</dbReference>
<dbReference type="OrthoDB" id="9786473at2"/>
<proteinExistence type="predicted"/>
<gene>
    <name evidence="2" type="ORF">DQG23_16195</name>
</gene>
<evidence type="ECO:0000256" key="1">
    <source>
        <dbReference type="SAM" id="Phobius"/>
    </source>
</evidence>
<dbReference type="AlphaFoldDB" id="A0A329MKX2"/>
<dbReference type="InterPro" id="IPR058534">
    <property type="entry name" value="YjdF"/>
</dbReference>
<reference evidence="2 3" key="1">
    <citation type="journal article" date="2009" name="Int. J. Syst. Evol. Microbiol.">
        <title>Paenibacillus contaminans sp. nov., isolated from a contaminated laboratory plate.</title>
        <authorList>
            <person name="Chou J.H."/>
            <person name="Lee J.H."/>
            <person name="Lin M.C."/>
            <person name="Chang P.S."/>
            <person name="Arun A.B."/>
            <person name="Young C.C."/>
            <person name="Chen W.M."/>
        </authorList>
    </citation>
    <scope>NUCLEOTIDE SEQUENCE [LARGE SCALE GENOMIC DNA]</scope>
    <source>
        <strain evidence="2 3">CKOBP-6</strain>
    </source>
</reference>
<feature type="transmembrane region" description="Helical" evidence="1">
    <location>
        <begin position="12"/>
        <end position="30"/>
    </location>
</feature>
<dbReference type="EMBL" id="QMFB01000008">
    <property type="protein sequence ID" value="RAV20499.1"/>
    <property type="molecule type" value="Genomic_DNA"/>
</dbReference>
<organism evidence="2 3">
    <name type="scientific">Paenibacillus contaminans</name>
    <dbReference type="NCBI Taxonomy" id="450362"/>
    <lineage>
        <taxon>Bacteria</taxon>
        <taxon>Bacillati</taxon>
        <taxon>Bacillota</taxon>
        <taxon>Bacilli</taxon>
        <taxon>Bacillales</taxon>
        <taxon>Paenibacillaceae</taxon>
        <taxon>Paenibacillus</taxon>
    </lineage>
</organism>
<feature type="transmembrane region" description="Helical" evidence="1">
    <location>
        <begin position="36"/>
        <end position="56"/>
    </location>
</feature>
<keyword evidence="1" id="KW-0812">Transmembrane</keyword>
<dbReference type="InterPro" id="IPR014509">
    <property type="entry name" value="YjdF-like"/>
</dbReference>
<protein>
    <submittedName>
        <fullName evidence="2">DUF2238 domain-containing protein</fullName>
    </submittedName>
</protein>
<keyword evidence="1" id="KW-1133">Transmembrane helix</keyword>
<feature type="transmembrane region" description="Helical" evidence="1">
    <location>
        <begin position="68"/>
        <end position="87"/>
    </location>
</feature>
<name>A0A329MKX2_9BACL</name>
<keyword evidence="1" id="KW-0472">Membrane</keyword>